<dbReference type="InterPro" id="IPR036156">
    <property type="entry name" value="Beta-gal/glucu_dom_sf"/>
</dbReference>
<evidence type="ECO:0008006" key="11">
    <source>
        <dbReference type="Google" id="ProtNLM"/>
    </source>
</evidence>
<reference evidence="9 10" key="1">
    <citation type="submission" date="2018-05" db="EMBL/GenBank/DDBJ databases">
        <title>Marinilabilia rubrum sp. nov., isolated from saltern sediment.</title>
        <authorList>
            <person name="Zhang R."/>
        </authorList>
    </citation>
    <scope>NUCLEOTIDE SEQUENCE [LARGE SCALE GENOMIC DNA]</scope>
    <source>
        <strain evidence="9 10">WTE16</strain>
    </source>
</reference>
<dbReference type="Pfam" id="PF00703">
    <property type="entry name" value="Glyco_hydro_2"/>
    <property type="match status" value="1"/>
</dbReference>
<dbReference type="SUPFAM" id="SSF51445">
    <property type="entry name" value="(Trans)glycosidases"/>
    <property type="match status" value="1"/>
</dbReference>
<dbReference type="InterPro" id="IPR008979">
    <property type="entry name" value="Galactose-bd-like_sf"/>
</dbReference>
<keyword evidence="2" id="KW-0378">Hydrolase</keyword>
<organism evidence="9 10">
    <name type="scientific">Marinilabilia rubra</name>
    <dbReference type="NCBI Taxonomy" id="2162893"/>
    <lineage>
        <taxon>Bacteria</taxon>
        <taxon>Pseudomonadati</taxon>
        <taxon>Bacteroidota</taxon>
        <taxon>Bacteroidia</taxon>
        <taxon>Marinilabiliales</taxon>
        <taxon>Marinilabiliaceae</taxon>
        <taxon>Marinilabilia</taxon>
    </lineage>
</organism>
<protein>
    <recommendedName>
        <fullName evidence="11">Beta-galactosidase</fullName>
    </recommendedName>
</protein>
<dbReference type="InterPro" id="IPR006103">
    <property type="entry name" value="Glyco_hydro_2_cat"/>
</dbReference>
<dbReference type="InterPro" id="IPR013783">
    <property type="entry name" value="Ig-like_fold"/>
</dbReference>
<dbReference type="RefSeq" id="WP_109264327.1">
    <property type="nucleotide sequence ID" value="NZ_QEWP01000007.1"/>
</dbReference>
<evidence type="ECO:0000259" key="8">
    <source>
        <dbReference type="Pfam" id="PF18565"/>
    </source>
</evidence>
<evidence type="ECO:0000259" key="7">
    <source>
        <dbReference type="Pfam" id="PF16355"/>
    </source>
</evidence>
<dbReference type="InterPro" id="IPR032311">
    <property type="entry name" value="DUF4982"/>
</dbReference>
<dbReference type="GO" id="GO:0004553">
    <property type="term" value="F:hydrolase activity, hydrolyzing O-glycosyl compounds"/>
    <property type="evidence" value="ECO:0007669"/>
    <property type="project" value="InterPro"/>
</dbReference>
<evidence type="ECO:0000256" key="1">
    <source>
        <dbReference type="ARBA" id="ARBA00007401"/>
    </source>
</evidence>
<dbReference type="Pfam" id="PF02836">
    <property type="entry name" value="Glyco_hydro_2_C"/>
    <property type="match status" value="1"/>
</dbReference>
<evidence type="ECO:0000259" key="4">
    <source>
        <dbReference type="Pfam" id="PF00703"/>
    </source>
</evidence>
<dbReference type="Gene3D" id="3.20.20.80">
    <property type="entry name" value="Glycosidases"/>
    <property type="match status" value="2"/>
</dbReference>
<sequence>MKTIILIIAFVCSVVLHGYAQGRIEIPYNSGWEFKMSKESKEVVLSEKKAWTKINIPHDYSMELDFYAPVEESEHPENIGDLGLMLGSRSTAYLPSGIGWYKKSIELPDDYKNKKVQILFDGVYRMSDVWINNKYLGHHNNGYTAFYYDLTPYLKEGDNTIVVKTKNELKSRWYSGSGIYRDVKLLVTDKTHIPIWGRYVTTPQVSQEQAEVLIETTLKNEKFSDVEVTLIHRVVDSNGKEVAQVKVVQEIKKGREITSESSLTVSDPKLWSLESPNLYELVTDVFSDGKLIDNFSSQLGIRSLEFSVEKGFLLNGKFTKLKGACIHHANGLLGSESYVRSEERKILALKEMGCNAIRCAHNPPSKTFLDLCDKYGMLIINEAFDEWKRTKTGGGYSVYFEEWWEKDLTAMLLRDRNHPSIIMWSIGNEIPEQGYPEEGPEIARMLAAHVKTLDVTRPTTLAVQPGTTEMWANRFPPEAFFDAVDISGYNYEEFSIKKGGGFVENHVEFPDRIMYHSESRVPKFYDNWQKINSLNYVLGDFIWTGIDYLGEVGCGYDRKDQSKFPTYFAMCGDLDICLNRKPRSFYRNIVWSNVDDVYMQVRQPKGTGYDTPHKWAFTPGLHSWEWNLPEGKMMTVDVFSAADEIELFLNGKSIGKKKPLEKIASFEAPYLAGELKAVSYKNGKKSGENFLKTPGASKVLVIKAEREKIKADISEVIYVNFEIIGENGTRNILSDREVTFQIDGPATIAAIGTADPSAPIGYRFHGTKCKTFQGRGQLVLRSNGKAGVIKINAKAKGLKIKPVRVIAE</sequence>
<dbReference type="PANTHER" id="PTHR42732">
    <property type="entry name" value="BETA-GALACTOSIDASE"/>
    <property type="match status" value="1"/>
</dbReference>
<dbReference type="Pfam" id="PF18565">
    <property type="entry name" value="Glyco_hydro2_C5"/>
    <property type="match status" value="1"/>
</dbReference>
<proteinExistence type="inferred from homology"/>
<accession>A0A2U2B8H9</accession>
<dbReference type="PANTHER" id="PTHR42732:SF1">
    <property type="entry name" value="BETA-MANNOSIDASE"/>
    <property type="match status" value="1"/>
</dbReference>
<dbReference type="Pfam" id="PF16355">
    <property type="entry name" value="DUF4982"/>
    <property type="match status" value="1"/>
</dbReference>
<comment type="similarity">
    <text evidence="1">Belongs to the glycosyl hydrolase 2 family.</text>
</comment>
<dbReference type="Gene3D" id="2.60.40.10">
    <property type="entry name" value="Immunoglobulins"/>
    <property type="match status" value="3"/>
</dbReference>
<dbReference type="GO" id="GO:0005975">
    <property type="term" value="P:carbohydrate metabolic process"/>
    <property type="evidence" value="ECO:0007669"/>
    <property type="project" value="InterPro"/>
</dbReference>
<dbReference type="AlphaFoldDB" id="A0A2U2B8H9"/>
<evidence type="ECO:0000256" key="3">
    <source>
        <dbReference type="ARBA" id="ARBA00023295"/>
    </source>
</evidence>
<feature type="domain" description="Glycosyl hydrolases family 2 sugar binding" evidence="6">
    <location>
        <begin position="96"/>
        <end position="187"/>
    </location>
</feature>
<feature type="domain" description="Glycoside hydrolase family 2" evidence="8">
    <location>
        <begin position="700"/>
        <end position="801"/>
    </location>
</feature>
<comment type="caution">
    <text evidence="9">The sequence shown here is derived from an EMBL/GenBank/DDBJ whole genome shotgun (WGS) entry which is preliminary data.</text>
</comment>
<dbReference type="SUPFAM" id="SSF49785">
    <property type="entry name" value="Galactose-binding domain-like"/>
    <property type="match status" value="1"/>
</dbReference>
<dbReference type="EMBL" id="QEWP01000007">
    <property type="protein sequence ID" value="PWD99344.1"/>
    <property type="molecule type" value="Genomic_DNA"/>
</dbReference>
<name>A0A2U2B8H9_9BACT</name>
<evidence type="ECO:0000259" key="6">
    <source>
        <dbReference type="Pfam" id="PF02837"/>
    </source>
</evidence>
<feature type="domain" description="Glycoside hydrolase family 2 immunoglobulin-like beta-sandwich" evidence="4">
    <location>
        <begin position="198"/>
        <end position="302"/>
    </location>
</feature>
<evidence type="ECO:0000259" key="5">
    <source>
        <dbReference type="Pfam" id="PF02836"/>
    </source>
</evidence>
<keyword evidence="10" id="KW-1185">Reference proteome</keyword>
<dbReference type="InterPro" id="IPR040605">
    <property type="entry name" value="Glyco_hydro2_dom5"/>
</dbReference>
<feature type="domain" description="DUF4982" evidence="7">
    <location>
        <begin position="631"/>
        <end position="685"/>
    </location>
</feature>
<evidence type="ECO:0000313" key="10">
    <source>
        <dbReference type="Proteomes" id="UP000244956"/>
    </source>
</evidence>
<dbReference type="SUPFAM" id="SSF49303">
    <property type="entry name" value="beta-Galactosidase/glucuronidase domain"/>
    <property type="match status" value="1"/>
</dbReference>
<dbReference type="PRINTS" id="PR00132">
    <property type="entry name" value="GLHYDRLASE2"/>
</dbReference>
<dbReference type="Proteomes" id="UP000244956">
    <property type="component" value="Unassembled WGS sequence"/>
</dbReference>
<dbReference type="InterPro" id="IPR017853">
    <property type="entry name" value="GH"/>
</dbReference>
<feature type="domain" description="Glycoside hydrolase family 2 catalytic" evidence="5">
    <location>
        <begin position="310"/>
        <end position="462"/>
    </location>
</feature>
<dbReference type="InterPro" id="IPR006102">
    <property type="entry name" value="Ig-like_GH2"/>
</dbReference>
<evidence type="ECO:0000313" key="9">
    <source>
        <dbReference type="EMBL" id="PWD99344.1"/>
    </source>
</evidence>
<dbReference type="Gene3D" id="2.60.120.260">
    <property type="entry name" value="Galactose-binding domain-like"/>
    <property type="match status" value="1"/>
</dbReference>
<evidence type="ECO:0000256" key="2">
    <source>
        <dbReference type="ARBA" id="ARBA00022801"/>
    </source>
</evidence>
<dbReference type="PROSITE" id="PS00608">
    <property type="entry name" value="GLYCOSYL_HYDROL_F2_2"/>
    <property type="match status" value="1"/>
</dbReference>
<dbReference type="Pfam" id="PF02837">
    <property type="entry name" value="Glyco_hydro_2_N"/>
    <property type="match status" value="1"/>
</dbReference>
<dbReference type="InterPro" id="IPR006101">
    <property type="entry name" value="Glyco_hydro_2"/>
</dbReference>
<dbReference type="OrthoDB" id="9801077at2"/>
<keyword evidence="3" id="KW-0326">Glycosidase</keyword>
<dbReference type="InterPro" id="IPR023232">
    <property type="entry name" value="Glyco_hydro_2_AS"/>
</dbReference>
<dbReference type="InterPro" id="IPR051913">
    <property type="entry name" value="GH2_Domain-Containing"/>
</dbReference>
<gene>
    <name evidence="9" type="ORF">DDZ16_10045</name>
</gene>
<dbReference type="InterPro" id="IPR006104">
    <property type="entry name" value="Glyco_hydro_2_N"/>
</dbReference>